<dbReference type="InterPro" id="IPR011047">
    <property type="entry name" value="Quinoprotein_ADH-like_sf"/>
</dbReference>
<feature type="region of interest" description="Disordered" evidence="1">
    <location>
        <begin position="26"/>
        <end position="60"/>
    </location>
</feature>
<dbReference type="RefSeq" id="WP_358472892.1">
    <property type="nucleotide sequence ID" value="NZ_JBEZAE010000020.1"/>
</dbReference>
<evidence type="ECO:0000313" key="5">
    <source>
        <dbReference type="Proteomes" id="UP001551329"/>
    </source>
</evidence>
<dbReference type="Pfam" id="PF13360">
    <property type="entry name" value="PQQ_2"/>
    <property type="match status" value="1"/>
</dbReference>
<dbReference type="InterPro" id="IPR002372">
    <property type="entry name" value="PQQ_rpt_dom"/>
</dbReference>
<accession>A0ABV3CFZ8</accession>
<evidence type="ECO:0000313" key="4">
    <source>
        <dbReference type="EMBL" id="MEU7073708.1"/>
    </source>
</evidence>
<proteinExistence type="predicted"/>
<dbReference type="InterPro" id="IPR015943">
    <property type="entry name" value="WD40/YVTN_repeat-like_dom_sf"/>
</dbReference>
<keyword evidence="2" id="KW-0732">Signal</keyword>
<evidence type="ECO:0000256" key="2">
    <source>
        <dbReference type="SAM" id="SignalP"/>
    </source>
</evidence>
<dbReference type="SUPFAM" id="SSF50998">
    <property type="entry name" value="Quinoprotein alcohol dehydrogenase-like"/>
    <property type="match status" value="1"/>
</dbReference>
<keyword evidence="5" id="KW-1185">Reference proteome</keyword>
<feature type="signal peptide" evidence="2">
    <location>
        <begin position="1"/>
        <end position="25"/>
    </location>
</feature>
<reference evidence="4 5" key="1">
    <citation type="submission" date="2024-06" db="EMBL/GenBank/DDBJ databases">
        <title>The Natural Products Discovery Center: Release of the First 8490 Sequenced Strains for Exploring Actinobacteria Biosynthetic Diversity.</title>
        <authorList>
            <person name="Kalkreuter E."/>
            <person name="Kautsar S.A."/>
            <person name="Yang D."/>
            <person name="Bader C.D."/>
            <person name="Teijaro C.N."/>
            <person name="Fluegel L."/>
            <person name="Davis C.M."/>
            <person name="Simpson J.R."/>
            <person name="Lauterbach L."/>
            <person name="Steele A.D."/>
            <person name="Gui C."/>
            <person name="Meng S."/>
            <person name="Li G."/>
            <person name="Viehrig K."/>
            <person name="Ye F."/>
            <person name="Su P."/>
            <person name="Kiefer A.F."/>
            <person name="Nichols A."/>
            <person name="Cepeda A.J."/>
            <person name="Yan W."/>
            <person name="Fan B."/>
            <person name="Jiang Y."/>
            <person name="Adhikari A."/>
            <person name="Zheng C.-J."/>
            <person name="Schuster L."/>
            <person name="Cowan T.M."/>
            <person name="Smanski M.J."/>
            <person name="Chevrette M.G."/>
            <person name="De Carvalho L.P.S."/>
            <person name="Shen B."/>
        </authorList>
    </citation>
    <scope>NUCLEOTIDE SEQUENCE [LARGE SCALE GENOMIC DNA]</scope>
    <source>
        <strain evidence="4 5">NPDC045974</strain>
    </source>
</reference>
<organism evidence="4 5">
    <name type="scientific">Streptomyces narbonensis</name>
    <dbReference type="NCBI Taxonomy" id="67333"/>
    <lineage>
        <taxon>Bacteria</taxon>
        <taxon>Bacillati</taxon>
        <taxon>Actinomycetota</taxon>
        <taxon>Actinomycetes</taxon>
        <taxon>Kitasatosporales</taxon>
        <taxon>Streptomycetaceae</taxon>
        <taxon>Streptomyces</taxon>
    </lineage>
</organism>
<evidence type="ECO:0000259" key="3">
    <source>
        <dbReference type="Pfam" id="PF13360"/>
    </source>
</evidence>
<feature type="domain" description="Pyrrolo-quinoline quinone repeat" evidence="3">
    <location>
        <begin position="323"/>
        <end position="412"/>
    </location>
</feature>
<name>A0ABV3CFZ8_9ACTN</name>
<dbReference type="EMBL" id="JBEZAE010000020">
    <property type="protein sequence ID" value="MEU7073708.1"/>
    <property type="molecule type" value="Genomic_DNA"/>
</dbReference>
<sequence>MNRIRTTVALGLVLSAGLVTGCSGAAEPEAKPGGGETGKATESASASAAPRNPVYQGKPVPGLAAKPAWSAEEGNCASKAYEPDTGRLDVCTVGDAVIVTDSNDRQSDVSTFTARLLDAKSGELRKKFEFTVPKQDGSSPPTFARAQVAEWRDGSPALLIRNRVDTPASGLKKATTQTVLTMYAPSGEKLGSSSFDGDTHMITPVRYGYLEEAGLSQGSTFTPIGDGEPQTSETTHIDLERRVGSGTGYFSQEDISFQPSARWITAKDVVTGRKAWSTKDLAPPAAIAKLVTADKATTARLMPFQGDKVLLGWSSYGDSEEVMTLVDVKSGRRLAEGPAIETNGTIEDDGLAISPDGKTAVVQYGEGAVAWNTETGKELWRQAEDEVTIRPNALPGNGVLYAYLDGTGAALGADDKKLLASGIEEMPQFTTNGYATIRTSEGLFVFAVQPV</sequence>
<evidence type="ECO:0000256" key="1">
    <source>
        <dbReference type="SAM" id="MobiDB-lite"/>
    </source>
</evidence>
<gene>
    <name evidence="4" type="ORF">AB0A88_26690</name>
</gene>
<feature type="chain" id="PRO_5045178652" evidence="2">
    <location>
        <begin position="26"/>
        <end position="451"/>
    </location>
</feature>
<comment type="caution">
    <text evidence="4">The sequence shown here is derived from an EMBL/GenBank/DDBJ whole genome shotgun (WGS) entry which is preliminary data.</text>
</comment>
<protein>
    <submittedName>
        <fullName evidence="4">PQQ-binding-like beta-propeller repeat protein</fullName>
    </submittedName>
</protein>
<dbReference type="Gene3D" id="2.130.10.10">
    <property type="entry name" value="YVTN repeat-like/Quinoprotein amine dehydrogenase"/>
    <property type="match status" value="1"/>
</dbReference>
<dbReference type="Proteomes" id="UP001551329">
    <property type="component" value="Unassembled WGS sequence"/>
</dbReference>
<dbReference type="PROSITE" id="PS51257">
    <property type="entry name" value="PROKAR_LIPOPROTEIN"/>
    <property type="match status" value="1"/>
</dbReference>